<protein>
    <recommendedName>
        <fullName evidence="4">Tetratricopeptide repeat protein</fullName>
    </recommendedName>
</protein>
<evidence type="ECO:0008006" key="4">
    <source>
        <dbReference type="Google" id="ProtNLM"/>
    </source>
</evidence>
<keyword evidence="1" id="KW-0812">Transmembrane</keyword>
<organism evidence="2 3">
    <name type="scientific">Pseudonocardia hierapolitana</name>
    <dbReference type="NCBI Taxonomy" id="1128676"/>
    <lineage>
        <taxon>Bacteria</taxon>
        <taxon>Bacillati</taxon>
        <taxon>Actinomycetota</taxon>
        <taxon>Actinomycetes</taxon>
        <taxon>Pseudonocardiales</taxon>
        <taxon>Pseudonocardiaceae</taxon>
        <taxon>Pseudonocardia</taxon>
    </lineage>
</organism>
<keyword evidence="1" id="KW-1133">Transmembrane helix</keyword>
<proteinExistence type="predicted"/>
<dbReference type="OrthoDB" id="3490462at2"/>
<accession>A0A561SLN7</accession>
<keyword evidence="1" id="KW-0472">Membrane</keyword>
<dbReference type="InterPro" id="IPR011990">
    <property type="entry name" value="TPR-like_helical_dom_sf"/>
</dbReference>
<sequence length="164" mass="17977">MAIGIAAVVLFVAGVGIAVLVGGVDATPQWMRTMAVFLAVGLGMAYVLGTAEWAMDVWIMKRACAHIDAGRYDDAAGKLQVYVKQLEKMAGTYDPLTLRWTFTLAHVLLHTGQRMRGMALLALVIDGQLTVLGADHPETQRSLRMLERHTDFTAPIAPIDAWWR</sequence>
<gene>
    <name evidence="2" type="ORF">FHX44_111656</name>
</gene>
<keyword evidence="3" id="KW-1185">Reference proteome</keyword>
<evidence type="ECO:0000313" key="2">
    <source>
        <dbReference type="EMBL" id="TWF75771.1"/>
    </source>
</evidence>
<dbReference type="Gene3D" id="1.25.40.10">
    <property type="entry name" value="Tetratricopeptide repeat domain"/>
    <property type="match status" value="1"/>
</dbReference>
<name>A0A561SLN7_9PSEU</name>
<evidence type="ECO:0000313" key="3">
    <source>
        <dbReference type="Proteomes" id="UP000321261"/>
    </source>
</evidence>
<feature type="transmembrane region" description="Helical" evidence="1">
    <location>
        <begin position="34"/>
        <end position="54"/>
    </location>
</feature>
<comment type="caution">
    <text evidence="2">The sequence shown here is derived from an EMBL/GenBank/DDBJ whole genome shotgun (WGS) entry which is preliminary data.</text>
</comment>
<reference evidence="2 3" key="1">
    <citation type="submission" date="2019-06" db="EMBL/GenBank/DDBJ databases">
        <title>Sequencing the genomes of 1000 actinobacteria strains.</title>
        <authorList>
            <person name="Klenk H.-P."/>
        </authorList>
    </citation>
    <scope>NUCLEOTIDE SEQUENCE [LARGE SCALE GENOMIC DNA]</scope>
    <source>
        <strain evidence="2 3">DSM 45671</strain>
    </source>
</reference>
<dbReference type="Proteomes" id="UP000321261">
    <property type="component" value="Unassembled WGS sequence"/>
</dbReference>
<dbReference type="EMBL" id="VIWU01000001">
    <property type="protein sequence ID" value="TWF75771.1"/>
    <property type="molecule type" value="Genomic_DNA"/>
</dbReference>
<evidence type="ECO:0000256" key="1">
    <source>
        <dbReference type="SAM" id="Phobius"/>
    </source>
</evidence>
<dbReference type="AlphaFoldDB" id="A0A561SLN7"/>
<dbReference type="RefSeq" id="WP_147254920.1">
    <property type="nucleotide sequence ID" value="NZ_VIWU01000001.1"/>
</dbReference>